<sequence>MEQEHEETPSPQASGKDKDTAPDGRAVSHAGTDGSAGSALLAAAASAASLRAFLASRSALLARAFSSASTFFFRTLSSTSGERPAESGPTWVRPRHRCR</sequence>
<evidence type="ECO:0000313" key="2">
    <source>
        <dbReference type="EMBL" id="CAK0885559.1"/>
    </source>
</evidence>
<gene>
    <name evidence="2" type="ORF">PCOR1329_LOCUS67152</name>
</gene>
<proteinExistence type="predicted"/>
<evidence type="ECO:0000256" key="1">
    <source>
        <dbReference type="SAM" id="MobiDB-lite"/>
    </source>
</evidence>
<organism evidence="2 3">
    <name type="scientific">Prorocentrum cordatum</name>
    <dbReference type="NCBI Taxonomy" id="2364126"/>
    <lineage>
        <taxon>Eukaryota</taxon>
        <taxon>Sar</taxon>
        <taxon>Alveolata</taxon>
        <taxon>Dinophyceae</taxon>
        <taxon>Prorocentrales</taxon>
        <taxon>Prorocentraceae</taxon>
        <taxon>Prorocentrum</taxon>
    </lineage>
</organism>
<keyword evidence="3" id="KW-1185">Reference proteome</keyword>
<reference evidence="2" key="1">
    <citation type="submission" date="2023-10" db="EMBL/GenBank/DDBJ databases">
        <authorList>
            <person name="Chen Y."/>
            <person name="Shah S."/>
            <person name="Dougan E. K."/>
            <person name="Thang M."/>
            <person name="Chan C."/>
        </authorList>
    </citation>
    <scope>NUCLEOTIDE SEQUENCE [LARGE SCALE GENOMIC DNA]</scope>
</reference>
<protein>
    <submittedName>
        <fullName evidence="2">Uncharacterized protein</fullName>
    </submittedName>
</protein>
<feature type="region of interest" description="Disordered" evidence="1">
    <location>
        <begin position="76"/>
        <end position="99"/>
    </location>
</feature>
<dbReference type="Proteomes" id="UP001189429">
    <property type="component" value="Unassembled WGS sequence"/>
</dbReference>
<name>A0ABN9WI56_9DINO</name>
<evidence type="ECO:0000313" key="3">
    <source>
        <dbReference type="Proteomes" id="UP001189429"/>
    </source>
</evidence>
<comment type="caution">
    <text evidence="2">The sequence shown here is derived from an EMBL/GenBank/DDBJ whole genome shotgun (WGS) entry which is preliminary data.</text>
</comment>
<feature type="region of interest" description="Disordered" evidence="1">
    <location>
        <begin position="1"/>
        <end position="34"/>
    </location>
</feature>
<dbReference type="EMBL" id="CAUYUJ010018687">
    <property type="protein sequence ID" value="CAK0885559.1"/>
    <property type="molecule type" value="Genomic_DNA"/>
</dbReference>
<accession>A0ABN9WI56</accession>